<feature type="active site" description="Nucleophile" evidence="8">
    <location>
        <position position="152"/>
    </location>
</feature>
<dbReference type="FunFam" id="3.30.360.10:FF:000001">
    <property type="entry name" value="Glyceraldehyde-3-phosphate dehydrogenase"/>
    <property type="match status" value="1"/>
</dbReference>
<gene>
    <name evidence="15" type="ORF">JBKA6_1097</name>
</gene>
<evidence type="ECO:0000256" key="10">
    <source>
        <dbReference type="PIRSR" id="PIRSR000149-3"/>
    </source>
</evidence>
<organism evidence="15 16">
    <name type="scientific">Ichthyobacterium seriolicida</name>
    <dbReference type="NCBI Taxonomy" id="242600"/>
    <lineage>
        <taxon>Bacteria</taxon>
        <taxon>Pseudomonadati</taxon>
        <taxon>Bacteroidota</taxon>
        <taxon>Flavobacteriia</taxon>
        <taxon>Flavobacteriales</taxon>
        <taxon>Ichthyobacteriaceae</taxon>
        <taxon>Ichthyobacterium</taxon>
    </lineage>
</organism>
<comment type="similarity">
    <text evidence="2 12">Belongs to the glyceraldehyde-3-phosphate dehydrogenase family.</text>
</comment>
<dbReference type="SMART" id="SM00846">
    <property type="entry name" value="Gp_dh_N"/>
    <property type="match status" value="1"/>
</dbReference>
<feature type="binding site" evidence="10">
    <location>
        <position position="79"/>
    </location>
    <ligand>
        <name>NAD(+)</name>
        <dbReference type="ChEBI" id="CHEBI:57540"/>
    </ligand>
</feature>
<evidence type="ECO:0000256" key="13">
    <source>
        <dbReference type="RuleBase" id="RU361160"/>
    </source>
</evidence>
<dbReference type="InterPro" id="IPR036291">
    <property type="entry name" value="NAD(P)-bd_dom_sf"/>
</dbReference>
<dbReference type="GO" id="GO:0051287">
    <property type="term" value="F:NAD binding"/>
    <property type="evidence" value="ECO:0007669"/>
    <property type="project" value="InterPro"/>
</dbReference>
<comment type="catalytic activity">
    <reaction evidence="7">
        <text>D-glyceraldehyde 3-phosphate + phosphate + NAD(+) = (2R)-3-phospho-glyceroyl phosphate + NADH + H(+)</text>
        <dbReference type="Rhea" id="RHEA:10300"/>
        <dbReference type="ChEBI" id="CHEBI:15378"/>
        <dbReference type="ChEBI" id="CHEBI:43474"/>
        <dbReference type="ChEBI" id="CHEBI:57540"/>
        <dbReference type="ChEBI" id="CHEBI:57604"/>
        <dbReference type="ChEBI" id="CHEBI:57945"/>
        <dbReference type="ChEBI" id="CHEBI:59776"/>
        <dbReference type="EC" id="1.2.1.12"/>
    </reaction>
</comment>
<dbReference type="EC" id="1.2.1.-" evidence="13"/>
<dbReference type="GO" id="GO:0006006">
    <property type="term" value="P:glucose metabolic process"/>
    <property type="evidence" value="ECO:0007669"/>
    <property type="project" value="InterPro"/>
</dbReference>
<evidence type="ECO:0000256" key="7">
    <source>
        <dbReference type="ARBA" id="ARBA00047698"/>
    </source>
</evidence>
<feature type="binding site" evidence="9">
    <location>
        <begin position="211"/>
        <end position="212"/>
    </location>
    <ligand>
        <name>D-glyceraldehyde 3-phosphate</name>
        <dbReference type="ChEBI" id="CHEBI:59776"/>
    </ligand>
</feature>
<keyword evidence="6" id="KW-0324">Glycolysis</keyword>
<dbReference type="CDD" id="cd18126">
    <property type="entry name" value="GAPDH_I_C"/>
    <property type="match status" value="1"/>
</dbReference>
<dbReference type="NCBIfam" id="TIGR01534">
    <property type="entry name" value="GAPDH-I"/>
    <property type="match status" value="1"/>
</dbReference>
<feature type="binding site" evidence="9">
    <location>
        <position position="182"/>
    </location>
    <ligand>
        <name>D-glyceraldehyde 3-phosphate</name>
        <dbReference type="ChEBI" id="CHEBI:59776"/>
    </ligand>
</feature>
<evidence type="ECO:0000313" key="16">
    <source>
        <dbReference type="Proteomes" id="UP000243197"/>
    </source>
</evidence>
<name>A0A1J1E6Z3_9FLAO</name>
<dbReference type="InterPro" id="IPR020830">
    <property type="entry name" value="GlycerAld_3-P_DH_AS"/>
</dbReference>
<evidence type="ECO:0000256" key="11">
    <source>
        <dbReference type="PIRSR" id="PIRSR000149-4"/>
    </source>
</evidence>
<dbReference type="SUPFAM" id="SSF51735">
    <property type="entry name" value="NAD(P)-binding Rossmann-fold domains"/>
    <property type="match status" value="1"/>
</dbReference>
<dbReference type="FunFam" id="3.40.50.720:FF:000020">
    <property type="entry name" value="Glyceraldehyde-3-phosphate dehydrogenase"/>
    <property type="match status" value="1"/>
</dbReference>
<keyword evidence="5 10" id="KW-0520">NAD</keyword>
<dbReference type="GO" id="GO:0006096">
    <property type="term" value="P:glycolytic process"/>
    <property type="evidence" value="ECO:0007669"/>
    <property type="project" value="UniProtKB-KW"/>
</dbReference>
<feature type="site" description="Activates thiol group during catalysis" evidence="11">
    <location>
        <position position="179"/>
    </location>
</feature>
<dbReference type="PANTHER" id="PTHR10836">
    <property type="entry name" value="GLYCERALDEHYDE 3-PHOSPHATE DEHYDROGENASE"/>
    <property type="match status" value="1"/>
</dbReference>
<keyword evidence="16" id="KW-1185">Reference proteome</keyword>
<reference evidence="15 16" key="1">
    <citation type="submission" date="2014-03" db="EMBL/GenBank/DDBJ databases">
        <title>complete genome sequence of Flavobacteriaceae bacterium JBKA-6.</title>
        <authorList>
            <person name="Takano T."/>
            <person name="Nakamura Y."/>
            <person name="Takuma S."/>
            <person name="Yasuike M."/>
            <person name="Matsuyama T."/>
            <person name="Sakai T."/>
            <person name="Fujiwara A."/>
            <person name="Kimoto K."/>
            <person name="Fukuda Y."/>
            <person name="Kondo H."/>
            <person name="Hirono I."/>
            <person name="Nakayasu C."/>
        </authorList>
    </citation>
    <scope>NUCLEOTIDE SEQUENCE [LARGE SCALE GENOMIC DNA]</scope>
    <source>
        <strain evidence="15 16">JBKA-6</strain>
    </source>
</reference>
<sequence length="335" mass="36876">MNKTKIGINGFGRIGRLVFRVALTKDDIEVVAINDLIDVDYIAYMLKYDSTHGKFDGVVEVDNGNLMVNGKHIRVSNERNPSDLKWGDVGVEYVVESTGLFLTEEKAKSHIDAGAKKVIISAPSKDDIPMFVMGVNHDKLTKDMTIVSNASCTTNCLAPIAKVLNDNFGLKEGLMTTVHAVTATQKTVDSHSRKDWRGGRGSLQNIIPSSTGAAKAVGKVIPELEGKLTGMSFRVPTPTVSVVDLTCVLEKATDYETIKQVMKRASEGEMKGILGYTEEDVVSTDFQTDYRTSIFDANAGIMLNDNFVKVVSWYDNEWGYSNKIIELIQYMKGLD</sequence>
<dbReference type="PROSITE" id="PS00071">
    <property type="entry name" value="GAPDH"/>
    <property type="match status" value="1"/>
</dbReference>
<dbReference type="GO" id="GO:0050661">
    <property type="term" value="F:NADP binding"/>
    <property type="evidence" value="ECO:0007669"/>
    <property type="project" value="InterPro"/>
</dbReference>
<evidence type="ECO:0000256" key="12">
    <source>
        <dbReference type="RuleBase" id="RU000397"/>
    </source>
</evidence>
<comment type="function">
    <text evidence="1">Catalyzes the oxidative phosphorylation of glyceraldehyde 3-phosphate (G3P) to 1,3-bisphosphoglycerate (BPG) using the cofactor NAD. The first reaction step involves the formation of a hemiacetal intermediate between G3P and a cysteine residue, and this hemiacetal intermediate is then oxidized to a thioester, with concomitant reduction of NAD to NADH. The reduced NADH is then exchanged with the second NAD, and the thioester is attacked by a nucleophilic inorganic phosphate to produce BPG.</text>
</comment>
<dbReference type="Pfam" id="PF02800">
    <property type="entry name" value="Gp_dh_C"/>
    <property type="match status" value="1"/>
</dbReference>
<feature type="binding site" evidence="10">
    <location>
        <begin position="13"/>
        <end position="14"/>
    </location>
    <ligand>
        <name>NAD(+)</name>
        <dbReference type="ChEBI" id="CHEBI:57540"/>
    </ligand>
</feature>
<dbReference type="Gene3D" id="3.40.50.720">
    <property type="entry name" value="NAD(P)-binding Rossmann-like Domain"/>
    <property type="match status" value="1"/>
</dbReference>
<dbReference type="Proteomes" id="UP000243197">
    <property type="component" value="Chromosome"/>
</dbReference>
<evidence type="ECO:0000313" key="15">
    <source>
        <dbReference type="EMBL" id="BAV95110.1"/>
    </source>
</evidence>
<dbReference type="OrthoDB" id="9803304at2"/>
<keyword evidence="4 13" id="KW-0560">Oxidoreductase</keyword>
<evidence type="ECO:0000256" key="4">
    <source>
        <dbReference type="ARBA" id="ARBA00023002"/>
    </source>
</evidence>
<evidence type="ECO:0000256" key="3">
    <source>
        <dbReference type="ARBA" id="ARBA00011881"/>
    </source>
</evidence>
<feature type="domain" description="Glyceraldehyde 3-phosphate dehydrogenase NAD(P) binding" evidence="14">
    <location>
        <begin position="4"/>
        <end position="152"/>
    </location>
</feature>
<dbReference type="CDD" id="cd05214">
    <property type="entry name" value="GAPDH_I_N"/>
    <property type="match status" value="1"/>
</dbReference>
<dbReference type="RefSeq" id="WP_096686642.1">
    <property type="nucleotide sequence ID" value="NZ_AP014564.1"/>
</dbReference>
<proteinExistence type="inferred from homology"/>
<dbReference type="KEGG" id="ise:JBKA6_1097"/>
<dbReference type="EMBL" id="AP014564">
    <property type="protein sequence ID" value="BAV95110.1"/>
    <property type="molecule type" value="Genomic_DNA"/>
</dbReference>
<dbReference type="InterPro" id="IPR006424">
    <property type="entry name" value="Glyceraldehyde-3-P_DH_1"/>
</dbReference>
<feature type="binding site" evidence="9">
    <location>
        <begin position="151"/>
        <end position="153"/>
    </location>
    <ligand>
        <name>D-glyceraldehyde 3-phosphate</name>
        <dbReference type="ChEBI" id="CHEBI:59776"/>
    </ligand>
</feature>
<keyword evidence="10" id="KW-0547">Nucleotide-binding</keyword>
<dbReference type="InterPro" id="IPR020828">
    <property type="entry name" value="GlycerAld_3-P_DH_NAD(P)-bd"/>
</dbReference>
<comment type="subunit">
    <text evidence="3">Homotetramer.</text>
</comment>
<accession>A0A1J1E6Z3</accession>
<dbReference type="SUPFAM" id="SSF55347">
    <property type="entry name" value="Glyceraldehyde-3-phosphate dehydrogenase-like, C-terminal domain"/>
    <property type="match status" value="1"/>
</dbReference>
<dbReference type="PRINTS" id="PR00078">
    <property type="entry name" value="G3PDHDRGNASE"/>
</dbReference>
<evidence type="ECO:0000256" key="9">
    <source>
        <dbReference type="PIRSR" id="PIRSR000149-2"/>
    </source>
</evidence>
<evidence type="ECO:0000256" key="8">
    <source>
        <dbReference type="PIRSR" id="PIRSR000149-1"/>
    </source>
</evidence>
<dbReference type="Pfam" id="PF00044">
    <property type="entry name" value="Gp_dh_N"/>
    <property type="match status" value="1"/>
</dbReference>
<evidence type="ECO:0000256" key="2">
    <source>
        <dbReference type="ARBA" id="ARBA00007406"/>
    </source>
</evidence>
<evidence type="ECO:0000256" key="5">
    <source>
        <dbReference type="ARBA" id="ARBA00023027"/>
    </source>
</evidence>
<feature type="binding site" evidence="10">
    <location>
        <position position="35"/>
    </location>
    <ligand>
        <name>NAD(+)</name>
        <dbReference type="ChEBI" id="CHEBI:57540"/>
    </ligand>
</feature>
<protein>
    <recommendedName>
        <fullName evidence="13">Glyceraldehyde-3-phosphate dehydrogenase</fullName>
        <ecNumber evidence="13">1.2.1.-</ecNumber>
    </recommendedName>
</protein>
<evidence type="ECO:0000256" key="1">
    <source>
        <dbReference type="ARBA" id="ARBA00003501"/>
    </source>
</evidence>
<dbReference type="InterPro" id="IPR020829">
    <property type="entry name" value="GlycerAld_3-P_DH_cat"/>
</dbReference>
<dbReference type="AlphaFoldDB" id="A0A1J1E6Z3"/>
<evidence type="ECO:0000259" key="14">
    <source>
        <dbReference type="SMART" id="SM00846"/>
    </source>
</evidence>
<feature type="binding site" evidence="9">
    <location>
        <position position="234"/>
    </location>
    <ligand>
        <name>D-glyceraldehyde 3-phosphate</name>
        <dbReference type="ChEBI" id="CHEBI:59776"/>
    </ligand>
</feature>
<dbReference type="InterPro" id="IPR020831">
    <property type="entry name" value="GlycerAld/Erythrose_P_DH"/>
</dbReference>
<dbReference type="GO" id="GO:0004365">
    <property type="term" value="F:glyceraldehyde-3-phosphate dehydrogenase (NAD+) (phosphorylating) activity"/>
    <property type="evidence" value="ECO:0007669"/>
    <property type="project" value="UniProtKB-EC"/>
</dbReference>
<evidence type="ECO:0000256" key="6">
    <source>
        <dbReference type="ARBA" id="ARBA00023152"/>
    </source>
</evidence>
<dbReference type="PIRSF" id="PIRSF000149">
    <property type="entry name" value="GAP_DH"/>
    <property type="match status" value="1"/>
</dbReference>
<feature type="binding site" evidence="10">
    <location>
        <position position="121"/>
    </location>
    <ligand>
        <name>NAD(+)</name>
        <dbReference type="ChEBI" id="CHEBI:57540"/>
    </ligand>
</feature>
<feature type="binding site" evidence="10">
    <location>
        <position position="316"/>
    </location>
    <ligand>
        <name>NAD(+)</name>
        <dbReference type="ChEBI" id="CHEBI:57540"/>
    </ligand>
</feature>
<dbReference type="PANTHER" id="PTHR10836:SF76">
    <property type="entry name" value="GLYCERALDEHYDE-3-PHOSPHATE DEHYDROGENASE-RELATED"/>
    <property type="match status" value="1"/>
</dbReference>
<dbReference type="Gene3D" id="3.30.360.10">
    <property type="entry name" value="Dihydrodipicolinate Reductase, domain 2"/>
    <property type="match status" value="1"/>
</dbReference>